<evidence type="ECO:0000313" key="2">
    <source>
        <dbReference type="Proteomes" id="UP000320176"/>
    </source>
</evidence>
<evidence type="ECO:0000313" key="1">
    <source>
        <dbReference type="EMBL" id="TWU01305.1"/>
    </source>
</evidence>
<dbReference type="AlphaFoldDB" id="A0A5C6AMR0"/>
<organism evidence="1 2">
    <name type="scientific">Stieleria varia</name>
    <dbReference type="NCBI Taxonomy" id="2528005"/>
    <lineage>
        <taxon>Bacteria</taxon>
        <taxon>Pseudomonadati</taxon>
        <taxon>Planctomycetota</taxon>
        <taxon>Planctomycetia</taxon>
        <taxon>Pirellulales</taxon>
        <taxon>Pirellulaceae</taxon>
        <taxon>Stieleria</taxon>
    </lineage>
</organism>
<gene>
    <name evidence="1" type="ORF">Pla52n_46790</name>
</gene>
<name>A0A5C6AMR0_9BACT</name>
<reference evidence="1 2" key="1">
    <citation type="submission" date="2019-02" db="EMBL/GenBank/DDBJ databases">
        <title>Deep-cultivation of Planctomycetes and their phenomic and genomic characterization uncovers novel biology.</title>
        <authorList>
            <person name="Wiegand S."/>
            <person name="Jogler M."/>
            <person name="Boedeker C."/>
            <person name="Pinto D."/>
            <person name="Vollmers J."/>
            <person name="Rivas-Marin E."/>
            <person name="Kohn T."/>
            <person name="Peeters S.H."/>
            <person name="Heuer A."/>
            <person name="Rast P."/>
            <person name="Oberbeckmann S."/>
            <person name="Bunk B."/>
            <person name="Jeske O."/>
            <person name="Meyerdierks A."/>
            <person name="Storesund J.E."/>
            <person name="Kallscheuer N."/>
            <person name="Luecker S."/>
            <person name="Lage O.M."/>
            <person name="Pohl T."/>
            <person name="Merkel B.J."/>
            <person name="Hornburger P."/>
            <person name="Mueller R.-W."/>
            <person name="Bruemmer F."/>
            <person name="Labrenz M."/>
            <person name="Spormann A.M."/>
            <person name="Op Den Camp H."/>
            <person name="Overmann J."/>
            <person name="Amann R."/>
            <person name="Jetten M.S.M."/>
            <person name="Mascher T."/>
            <person name="Medema M.H."/>
            <person name="Devos D.P."/>
            <person name="Kaster A.-K."/>
            <person name="Ovreas L."/>
            <person name="Rohde M."/>
            <person name="Galperin M.Y."/>
            <person name="Jogler C."/>
        </authorList>
    </citation>
    <scope>NUCLEOTIDE SEQUENCE [LARGE SCALE GENOMIC DNA]</scope>
    <source>
        <strain evidence="1 2">Pla52n</strain>
    </source>
</reference>
<proteinExistence type="predicted"/>
<protein>
    <submittedName>
        <fullName evidence="1">Uncharacterized protein</fullName>
    </submittedName>
</protein>
<sequence>MTKYGTPAFTTGSWIRGKLLVTPNVAGLRCTDRVMHSMTYRNFGYHGGLP</sequence>
<dbReference type="EMBL" id="SJPN01000005">
    <property type="protein sequence ID" value="TWU01305.1"/>
    <property type="molecule type" value="Genomic_DNA"/>
</dbReference>
<accession>A0A5C6AMR0</accession>
<comment type="caution">
    <text evidence="1">The sequence shown here is derived from an EMBL/GenBank/DDBJ whole genome shotgun (WGS) entry which is preliminary data.</text>
</comment>
<dbReference type="Proteomes" id="UP000320176">
    <property type="component" value="Unassembled WGS sequence"/>
</dbReference>
<keyword evidence="2" id="KW-1185">Reference proteome</keyword>